<reference evidence="3 4" key="1">
    <citation type="submission" date="2013-09" db="EMBL/GenBank/DDBJ databases">
        <authorList>
            <person name="Zeng Z."/>
            <person name="Chen C."/>
        </authorList>
    </citation>
    <scope>NUCLEOTIDE SEQUENCE [LARGE SCALE GENOMIC DNA]</scope>
    <source>
        <strain evidence="3 4">F44-8</strain>
    </source>
</reference>
<keyword evidence="1" id="KW-0175">Coiled coil</keyword>
<proteinExistence type="predicted"/>
<keyword evidence="2" id="KW-1133">Transmembrane helix</keyword>
<keyword evidence="4" id="KW-1185">Reference proteome</keyword>
<dbReference type="eggNOG" id="ENOG50323WE">
    <property type="taxonomic scope" value="Bacteria"/>
</dbReference>
<evidence type="ECO:0000256" key="1">
    <source>
        <dbReference type="SAM" id="Coils"/>
    </source>
</evidence>
<organism evidence="3 4">
    <name type="scientific">Flavobacterium beibuense F44-8</name>
    <dbReference type="NCBI Taxonomy" id="1406840"/>
    <lineage>
        <taxon>Bacteria</taxon>
        <taxon>Pseudomonadati</taxon>
        <taxon>Bacteroidota</taxon>
        <taxon>Flavobacteriia</taxon>
        <taxon>Flavobacteriales</taxon>
        <taxon>Flavobacteriaceae</taxon>
        <taxon>Flavobacterium</taxon>
    </lineage>
</organism>
<accession>A0A0A2LKQ6</accession>
<evidence type="ECO:0000313" key="3">
    <source>
        <dbReference type="EMBL" id="KGO79753.1"/>
    </source>
</evidence>
<evidence type="ECO:0000256" key="2">
    <source>
        <dbReference type="SAM" id="Phobius"/>
    </source>
</evidence>
<dbReference type="RefSeq" id="WP_035134868.1">
    <property type="nucleotide sequence ID" value="NZ_JRLV01000015.1"/>
</dbReference>
<keyword evidence="2" id="KW-0472">Membrane</keyword>
<keyword evidence="2" id="KW-0812">Transmembrane</keyword>
<evidence type="ECO:0000313" key="4">
    <source>
        <dbReference type="Proteomes" id="UP000030129"/>
    </source>
</evidence>
<dbReference type="STRING" id="1406840.Q763_12975"/>
<evidence type="ECO:0008006" key="5">
    <source>
        <dbReference type="Google" id="ProtNLM"/>
    </source>
</evidence>
<name>A0A0A2LKQ6_9FLAO</name>
<feature type="coiled-coil region" evidence="1">
    <location>
        <begin position="114"/>
        <end position="179"/>
    </location>
</feature>
<protein>
    <recommendedName>
        <fullName evidence="5">Anti-sigma factor</fullName>
    </recommendedName>
</protein>
<feature type="transmembrane region" description="Helical" evidence="2">
    <location>
        <begin position="44"/>
        <end position="64"/>
    </location>
</feature>
<dbReference type="Proteomes" id="UP000030129">
    <property type="component" value="Unassembled WGS sequence"/>
</dbReference>
<dbReference type="AlphaFoldDB" id="A0A0A2LKQ6"/>
<comment type="caution">
    <text evidence="3">The sequence shown here is derived from an EMBL/GenBank/DDBJ whole genome shotgun (WGS) entry which is preliminary data.</text>
</comment>
<sequence length="182" mass="21153">MNEDKNLNELFKNLEGQWDNHEPLLGHQQRFLDRLEGKKKRSPLTLILPIAAAILILFGIFTVYNNNGTTDATQEQMANVSPEVQETQMYFASIIEKELAKVEKEKSPETEMIIRDALVQMKKLEDDYNKLTHELIDKGENKQIIHAMITNLQTRISFLEEVLTRIENIKKIKENYHENTTA</sequence>
<gene>
    <name evidence="3" type="ORF">Q763_12975</name>
</gene>
<dbReference type="EMBL" id="JRLV01000015">
    <property type="protein sequence ID" value="KGO79753.1"/>
    <property type="molecule type" value="Genomic_DNA"/>
</dbReference>